<dbReference type="Pfam" id="PF00106">
    <property type="entry name" value="adh_short"/>
    <property type="match status" value="1"/>
</dbReference>
<comment type="caution">
    <text evidence="2">The sequence shown here is derived from an EMBL/GenBank/DDBJ whole genome shotgun (WGS) entry which is preliminary data.</text>
</comment>
<dbReference type="InterPro" id="IPR002347">
    <property type="entry name" value="SDR_fam"/>
</dbReference>
<name>A0A0W0Y9P1_9GAMM</name>
<dbReference type="PANTHER" id="PTHR45458:SF1">
    <property type="entry name" value="SHORT CHAIN DEHYDROGENASE"/>
    <property type="match status" value="1"/>
</dbReference>
<dbReference type="PATRIC" id="fig|45074.5.peg.4004"/>
<dbReference type="STRING" id="45074.Lsan_3726"/>
<keyword evidence="2" id="KW-0560">Oxidoreductase</keyword>
<dbReference type="InterPro" id="IPR052184">
    <property type="entry name" value="SDR_enzymes"/>
</dbReference>
<dbReference type="SUPFAM" id="SSF51735">
    <property type="entry name" value="NAD(P)-binding Rossmann-fold domains"/>
    <property type="match status" value="1"/>
</dbReference>
<comment type="similarity">
    <text evidence="1">Belongs to the short-chain dehydrogenases/reductases (SDR) family.</text>
</comment>
<dbReference type="OrthoDB" id="9810734at2"/>
<organism evidence="2 3">
    <name type="scientific">Legionella santicrucis</name>
    <dbReference type="NCBI Taxonomy" id="45074"/>
    <lineage>
        <taxon>Bacteria</taxon>
        <taxon>Pseudomonadati</taxon>
        <taxon>Pseudomonadota</taxon>
        <taxon>Gammaproteobacteria</taxon>
        <taxon>Legionellales</taxon>
        <taxon>Legionellaceae</taxon>
        <taxon>Legionella</taxon>
    </lineage>
</organism>
<dbReference type="GO" id="GO:0004090">
    <property type="term" value="F:carbonyl reductase (NADPH) activity"/>
    <property type="evidence" value="ECO:0007669"/>
    <property type="project" value="UniProtKB-EC"/>
</dbReference>
<dbReference type="EC" id="1.1.1.184" evidence="2"/>
<dbReference type="PANTHER" id="PTHR45458">
    <property type="entry name" value="SHORT-CHAIN DEHYDROGENASE/REDUCTASE SDR"/>
    <property type="match status" value="1"/>
</dbReference>
<accession>A0A0W0Y9P1</accession>
<evidence type="ECO:0000256" key="1">
    <source>
        <dbReference type="RuleBase" id="RU000363"/>
    </source>
</evidence>
<dbReference type="PRINTS" id="PR00081">
    <property type="entry name" value="GDHRDH"/>
</dbReference>
<dbReference type="AlphaFoldDB" id="A0A0W0Y9P1"/>
<evidence type="ECO:0000313" key="3">
    <source>
        <dbReference type="Proteomes" id="UP000054703"/>
    </source>
</evidence>
<dbReference type="RefSeq" id="WP_058515624.1">
    <property type="nucleotide sequence ID" value="NZ_CAAAIH010000001.1"/>
</dbReference>
<protein>
    <submittedName>
        <fullName evidence="2">Oxidoreductase</fullName>
        <ecNumber evidence="2">1.1.1.184</ecNumber>
    </submittedName>
</protein>
<dbReference type="Proteomes" id="UP000054703">
    <property type="component" value="Unassembled WGS sequence"/>
</dbReference>
<sequence>MVKTLVITGISRGIGLETARIFLAHDWHVIGTSTHGTIPLKNKNLKSYSLDLKSSQQINLFAEKLPKIDVLINNAAVLLENWNQEKINMEQLKDTFAVNVFGTIELTEKCLCKLNTDAQIINISSGWGTFSSNDSAYQPHYKMSKSCLNMYTLLLTKRLPKNTISSFDPGWVRTDMGKSNAPKLPSEAAQEIYNLVNKKKKSGYFWHEGAIRDW</sequence>
<gene>
    <name evidence="2" type="ORF">Lsan_3726</name>
</gene>
<keyword evidence="3" id="KW-1185">Reference proteome</keyword>
<proteinExistence type="inferred from homology"/>
<dbReference type="InterPro" id="IPR036291">
    <property type="entry name" value="NAD(P)-bd_dom_sf"/>
</dbReference>
<dbReference type="PRINTS" id="PR00080">
    <property type="entry name" value="SDRFAMILY"/>
</dbReference>
<dbReference type="Gene3D" id="3.40.50.720">
    <property type="entry name" value="NAD(P)-binding Rossmann-like Domain"/>
    <property type="match status" value="1"/>
</dbReference>
<evidence type="ECO:0000313" key="2">
    <source>
        <dbReference type="EMBL" id="KTD53316.1"/>
    </source>
</evidence>
<reference evidence="2 3" key="1">
    <citation type="submission" date="2015-11" db="EMBL/GenBank/DDBJ databases">
        <title>Genomic analysis of 38 Legionella species identifies large and diverse effector repertoires.</title>
        <authorList>
            <person name="Burstein D."/>
            <person name="Amaro F."/>
            <person name="Zusman T."/>
            <person name="Lifshitz Z."/>
            <person name="Cohen O."/>
            <person name="Gilbert J.A."/>
            <person name="Pupko T."/>
            <person name="Shuman H.A."/>
            <person name="Segal G."/>
        </authorList>
    </citation>
    <scope>NUCLEOTIDE SEQUENCE [LARGE SCALE GENOMIC DNA]</scope>
    <source>
        <strain evidence="2 3">SC-63-C7</strain>
    </source>
</reference>
<dbReference type="EMBL" id="LNYU01000091">
    <property type="protein sequence ID" value="KTD53316.1"/>
    <property type="molecule type" value="Genomic_DNA"/>
</dbReference>